<dbReference type="NCBIfam" id="TIGR00044">
    <property type="entry name" value="YggS family pyridoxal phosphate-dependent enzyme"/>
    <property type="match status" value="1"/>
</dbReference>
<feature type="region of interest" description="Disordered" evidence="3">
    <location>
        <begin position="205"/>
        <end position="227"/>
    </location>
</feature>
<keyword evidence="1 2" id="KW-0663">Pyridoxal phosphate</keyword>
<evidence type="ECO:0000256" key="2">
    <source>
        <dbReference type="HAMAP-Rule" id="MF_03225"/>
    </source>
</evidence>
<dbReference type="InterPro" id="IPR029066">
    <property type="entry name" value="PLP-binding_barrel"/>
</dbReference>
<evidence type="ECO:0000256" key="3">
    <source>
        <dbReference type="SAM" id="MobiDB-lite"/>
    </source>
</evidence>
<dbReference type="OrthoDB" id="10264196at2759"/>
<reference evidence="5" key="1">
    <citation type="submission" date="2016-09" db="EMBL/GenBank/DDBJ databases">
        <authorList>
            <person name="Jeantristanb JTB J.-T."/>
            <person name="Ricardo R."/>
        </authorList>
    </citation>
    <scope>NUCLEOTIDE SEQUENCE [LARGE SCALE GENOMIC DNA]</scope>
</reference>
<dbReference type="InterPro" id="IPR011078">
    <property type="entry name" value="PyrdxlP_homeostasis"/>
</dbReference>
<proteinExistence type="inferred from homology"/>
<sequence>MQRTRNRALLHTSPLLAQSKPRPVTFARAPKMTVPPASNERAQELRHNYDTIRDELNRAAQTRAEGDKVRMILELGIGIDPKVTDRLYLSCPQPTLVAVSKLKPSSDILALYDHGVRHFGENYPQELVDKAKELPSDIQFHFIGSLQSNKAKMLASVPNLAVVETLTSTKAATALSKTRQGLSPPVPEPLSVYLQINTSGEASKSGLAPLSLTKDDDDDDSSESKTGEVVDLARHVLLDCPGLRLQGLMTIGSIDASQHASQEGQENPDFTLLRKTRDALVPALKGVPGEGAKELVEGRRKLRLSMGMSDDFVQAIKQGSDNVRVGSRIFGARPSRN</sequence>
<dbReference type="PANTHER" id="PTHR10146">
    <property type="entry name" value="PROLINE SYNTHETASE CO-TRANSCRIBED BACTERIAL HOMOLOG PROTEIN"/>
    <property type="match status" value="1"/>
</dbReference>
<accession>A0A238F5J8</accession>
<dbReference type="PANTHER" id="PTHR10146:SF14">
    <property type="entry name" value="PYRIDOXAL PHOSPHATE HOMEOSTASIS PROTEIN"/>
    <property type="match status" value="1"/>
</dbReference>
<dbReference type="AlphaFoldDB" id="A0A238F5J8"/>
<dbReference type="SUPFAM" id="SSF51419">
    <property type="entry name" value="PLP-binding barrel"/>
    <property type="match status" value="1"/>
</dbReference>
<dbReference type="EMBL" id="FMSP01000003">
    <property type="protein sequence ID" value="SCV68385.1"/>
    <property type="molecule type" value="Genomic_DNA"/>
</dbReference>
<evidence type="ECO:0000313" key="5">
    <source>
        <dbReference type="Proteomes" id="UP000198372"/>
    </source>
</evidence>
<keyword evidence="5" id="KW-1185">Reference proteome</keyword>
<feature type="modified residue" description="N6-(pyridoxal phosphate)lysine" evidence="2">
    <location>
        <position position="101"/>
    </location>
</feature>
<dbReference type="CDD" id="cd06822">
    <property type="entry name" value="PLPDE_III_YBL036c_euk"/>
    <property type="match status" value="1"/>
</dbReference>
<dbReference type="Gene3D" id="3.20.20.10">
    <property type="entry name" value="Alanine racemase"/>
    <property type="match status" value="1"/>
</dbReference>
<dbReference type="HAMAP" id="MF_02087">
    <property type="entry name" value="PLP_homeostasis"/>
    <property type="match status" value="1"/>
</dbReference>
<dbReference type="Proteomes" id="UP000198372">
    <property type="component" value="Unassembled WGS sequence"/>
</dbReference>
<dbReference type="PROSITE" id="PS01211">
    <property type="entry name" value="UPF0001"/>
    <property type="match status" value="1"/>
</dbReference>
<gene>
    <name evidence="4" type="ORF">BQ2448_506</name>
</gene>
<name>A0A238F5J8_9BASI</name>
<dbReference type="STRING" id="269621.A0A238F5J8"/>
<dbReference type="GO" id="GO:0030170">
    <property type="term" value="F:pyridoxal phosphate binding"/>
    <property type="evidence" value="ECO:0007669"/>
    <property type="project" value="UniProtKB-UniRule"/>
</dbReference>
<evidence type="ECO:0000313" key="4">
    <source>
        <dbReference type="EMBL" id="SCV68385.1"/>
    </source>
</evidence>
<protein>
    <recommendedName>
        <fullName evidence="2">Pyridoxal phosphate homeostasis protein</fullName>
        <shortName evidence="2">PLP homeostasis protein</shortName>
    </recommendedName>
</protein>
<comment type="function">
    <text evidence="2">Pyridoxal 5'-phosphate (PLP)-binding protein, which may be involved in intracellular homeostatic regulation of pyridoxal 5'-phosphate (PLP), the active form of vitamin B6.</text>
</comment>
<comment type="similarity">
    <text evidence="2">Belongs to the pyridoxal phosphate-binding protein YggS/PROSC family.</text>
</comment>
<evidence type="ECO:0000256" key="1">
    <source>
        <dbReference type="ARBA" id="ARBA00022898"/>
    </source>
</evidence>
<organism evidence="4 5">
    <name type="scientific">Microbotryum intermedium</name>
    <dbReference type="NCBI Taxonomy" id="269621"/>
    <lineage>
        <taxon>Eukaryota</taxon>
        <taxon>Fungi</taxon>
        <taxon>Dikarya</taxon>
        <taxon>Basidiomycota</taxon>
        <taxon>Pucciniomycotina</taxon>
        <taxon>Microbotryomycetes</taxon>
        <taxon>Microbotryales</taxon>
        <taxon>Microbotryaceae</taxon>
        <taxon>Microbotryum</taxon>
    </lineage>
</organism>